<name>A0AAD6BCI3_9TELE</name>
<evidence type="ECO:0000313" key="4">
    <source>
        <dbReference type="Proteomes" id="UP001219934"/>
    </source>
</evidence>
<dbReference type="EMBL" id="JAPTMU010000007">
    <property type="protein sequence ID" value="KAJ4940295.1"/>
    <property type="molecule type" value="Genomic_DNA"/>
</dbReference>
<evidence type="ECO:0000256" key="2">
    <source>
        <dbReference type="SAM" id="SignalP"/>
    </source>
</evidence>
<feature type="region of interest" description="Disordered" evidence="1">
    <location>
        <begin position="81"/>
        <end position="156"/>
    </location>
</feature>
<dbReference type="InterPro" id="IPR013320">
    <property type="entry name" value="ConA-like_dom_sf"/>
</dbReference>
<dbReference type="InterPro" id="IPR051005">
    <property type="entry name" value="Pentraxin_domain"/>
</dbReference>
<evidence type="ECO:0000313" key="3">
    <source>
        <dbReference type="EMBL" id="KAJ4940295.1"/>
    </source>
</evidence>
<proteinExistence type="predicted"/>
<feature type="compositionally biased region" description="Low complexity" evidence="1">
    <location>
        <begin position="81"/>
        <end position="153"/>
    </location>
</feature>
<gene>
    <name evidence="3" type="ORF">JOQ06_026604</name>
</gene>
<dbReference type="Proteomes" id="UP001219934">
    <property type="component" value="Unassembled WGS sequence"/>
</dbReference>
<dbReference type="PANTHER" id="PTHR45869:SF8">
    <property type="entry name" value="LAMG-LIKE JELLYROLL FOLD DOMAIN-CONTAINING PROTEIN"/>
    <property type="match status" value="1"/>
</dbReference>
<feature type="signal peptide" evidence="2">
    <location>
        <begin position="1"/>
        <end position="20"/>
    </location>
</feature>
<evidence type="ECO:0000256" key="1">
    <source>
        <dbReference type="SAM" id="MobiDB-lite"/>
    </source>
</evidence>
<feature type="chain" id="PRO_5042203822" evidence="2">
    <location>
        <begin position="21"/>
        <end position="361"/>
    </location>
</feature>
<dbReference type="Gene3D" id="2.60.120.200">
    <property type="match status" value="1"/>
</dbReference>
<reference evidence="3" key="1">
    <citation type="submission" date="2022-11" db="EMBL/GenBank/DDBJ databases">
        <title>Chromosome-level genome of Pogonophryne albipinna.</title>
        <authorList>
            <person name="Jo E."/>
        </authorList>
    </citation>
    <scope>NUCLEOTIDE SEQUENCE</scope>
    <source>
        <strain evidence="3">SGF0006</strain>
        <tissue evidence="3">Muscle</tissue>
    </source>
</reference>
<accession>A0AAD6BCI3</accession>
<keyword evidence="4" id="KW-1185">Reference proteome</keyword>
<organism evidence="3 4">
    <name type="scientific">Pogonophryne albipinna</name>
    <dbReference type="NCBI Taxonomy" id="1090488"/>
    <lineage>
        <taxon>Eukaryota</taxon>
        <taxon>Metazoa</taxon>
        <taxon>Chordata</taxon>
        <taxon>Craniata</taxon>
        <taxon>Vertebrata</taxon>
        <taxon>Euteleostomi</taxon>
        <taxon>Actinopterygii</taxon>
        <taxon>Neopterygii</taxon>
        <taxon>Teleostei</taxon>
        <taxon>Neoteleostei</taxon>
        <taxon>Acanthomorphata</taxon>
        <taxon>Eupercaria</taxon>
        <taxon>Perciformes</taxon>
        <taxon>Notothenioidei</taxon>
        <taxon>Pogonophryne</taxon>
    </lineage>
</organism>
<comment type="caution">
    <text evidence="3">The sequence shown here is derived from an EMBL/GenBank/DDBJ whole genome shotgun (WGS) entry which is preliminary data.</text>
</comment>
<dbReference type="SUPFAM" id="SSF49899">
    <property type="entry name" value="Concanavalin A-like lectins/glucanases"/>
    <property type="match status" value="1"/>
</dbReference>
<protein>
    <submittedName>
        <fullName evidence="3">Uncharacterized protein</fullName>
    </submittedName>
</protein>
<dbReference type="PANTHER" id="PTHR45869">
    <property type="entry name" value="C-REACTIVE PROTEIN-RELATED"/>
    <property type="match status" value="1"/>
</dbReference>
<keyword evidence="2" id="KW-0732">Signal</keyword>
<dbReference type="AlphaFoldDB" id="A0AAD6BCI3"/>
<sequence>MKLLHMAAALLSAWVLTATAARPETGVSGVNLNGKMFTLSSSAGGISFYPPQFYTTPYYTTTRPYIPESTVSWKYSPTTTRRYTTKPTNKPTTKPTTTRRYTTKPTTQYHTTKPTTQYHTTKPTTQYHTTKPTTQYHTTKPTTKPTTPYHTTTLPPPTAPYARDVSVCLRYLTDAPTTLFTLRQSGYPLRFTVEYDDLKYYLNMDPYGGQSLIFRPNIKFWPGIKSEAWSRVCLTVDNMKYVAQVFSGLNTSIRKLLPRRWVPSGAPVMDFSDFNGQLTDVQMWDYTISKVDVINYMTRGAVSGPYSGSLLTWSYISYSHSGNTLLEDDEWQARQPISSSRGRKKRVKNMFNEVEHNRVQL</sequence>